<dbReference type="Pfam" id="PF13462">
    <property type="entry name" value="Thioredoxin_4"/>
    <property type="match status" value="1"/>
</dbReference>
<evidence type="ECO:0000256" key="5">
    <source>
        <dbReference type="ARBA" id="ARBA00023284"/>
    </source>
</evidence>
<dbReference type="PROSITE" id="PS51352">
    <property type="entry name" value="THIOREDOXIN_2"/>
    <property type="match status" value="1"/>
</dbReference>
<dbReference type="EMBL" id="JAERRJ010000005">
    <property type="protein sequence ID" value="MBL1075584.1"/>
    <property type="molecule type" value="Genomic_DNA"/>
</dbReference>
<evidence type="ECO:0000256" key="2">
    <source>
        <dbReference type="ARBA" id="ARBA00022729"/>
    </source>
</evidence>
<dbReference type="InterPro" id="IPR013766">
    <property type="entry name" value="Thioredoxin_domain"/>
</dbReference>
<gene>
    <name evidence="9" type="ORF">JK358_14385</name>
</gene>
<name>A0ABS1M4X4_9NOCA</name>
<evidence type="ECO:0000313" key="9">
    <source>
        <dbReference type="EMBL" id="MBL1075584.1"/>
    </source>
</evidence>
<proteinExistence type="inferred from homology"/>
<evidence type="ECO:0000256" key="4">
    <source>
        <dbReference type="ARBA" id="ARBA00023157"/>
    </source>
</evidence>
<dbReference type="Proteomes" id="UP000602198">
    <property type="component" value="Unassembled WGS sequence"/>
</dbReference>
<evidence type="ECO:0000256" key="1">
    <source>
        <dbReference type="ARBA" id="ARBA00005791"/>
    </source>
</evidence>
<accession>A0ABS1M4X4</accession>
<keyword evidence="7" id="KW-0812">Transmembrane</keyword>
<dbReference type="PANTHER" id="PTHR13887">
    <property type="entry name" value="GLUTATHIONE S-TRANSFERASE KAPPA"/>
    <property type="match status" value="1"/>
</dbReference>
<keyword evidence="7" id="KW-0472">Membrane</keyword>
<evidence type="ECO:0000256" key="7">
    <source>
        <dbReference type="SAM" id="Phobius"/>
    </source>
</evidence>
<feature type="transmembrane region" description="Helical" evidence="7">
    <location>
        <begin position="52"/>
        <end position="73"/>
    </location>
</feature>
<keyword evidence="2" id="KW-0732">Signal</keyword>
<keyword evidence="7" id="KW-1133">Transmembrane helix</keyword>
<dbReference type="Gene3D" id="3.40.30.10">
    <property type="entry name" value="Glutaredoxin"/>
    <property type="match status" value="1"/>
</dbReference>
<feature type="compositionally biased region" description="Polar residues" evidence="6">
    <location>
        <begin position="16"/>
        <end position="30"/>
    </location>
</feature>
<protein>
    <submittedName>
        <fullName evidence="9">Thioredoxin domain-containing protein</fullName>
    </submittedName>
</protein>
<comment type="caution">
    <text evidence="9">The sequence shown here is derived from an EMBL/GenBank/DDBJ whole genome shotgun (WGS) entry which is preliminary data.</text>
</comment>
<keyword evidence="3" id="KW-0560">Oxidoreductase</keyword>
<dbReference type="InterPro" id="IPR036249">
    <property type="entry name" value="Thioredoxin-like_sf"/>
</dbReference>
<keyword evidence="10" id="KW-1185">Reference proteome</keyword>
<organism evidence="9 10">
    <name type="scientific">Nocardia acididurans</name>
    <dbReference type="NCBI Taxonomy" id="2802282"/>
    <lineage>
        <taxon>Bacteria</taxon>
        <taxon>Bacillati</taxon>
        <taxon>Actinomycetota</taxon>
        <taxon>Actinomycetes</taxon>
        <taxon>Mycobacteriales</taxon>
        <taxon>Nocardiaceae</taxon>
        <taxon>Nocardia</taxon>
    </lineage>
</organism>
<feature type="domain" description="Thioredoxin" evidence="8">
    <location>
        <begin position="85"/>
        <end position="276"/>
    </location>
</feature>
<evidence type="ECO:0000256" key="3">
    <source>
        <dbReference type="ARBA" id="ARBA00023002"/>
    </source>
</evidence>
<feature type="region of interest" description="Disordered" evidence="6">
    <location>
        <begin position="1"/>
        <end position="49"/>
    </location>
</feature>
<comment type="similarity">
    <text evidence="1">Belongs to the thioredoxin family. DsbA subfamily.</text>
</comment>
<evidence type="ECO:0000313" key="10">
    <source>
        <dbReference type="Proteomes" id="UP000602198"/>
    </source>
</evidence>
<keyword evidence="4" id="KW-1015">Disulfide bond</keyword>
<dbReference type="InterPro" id="IPR012336">
    <property type="entry name" value="Thioredoxin-like_fold"/>
</dbReference>
<evidence type="ECO:0000256" key="6">
    <source>
        <dbReference type="SAM" id="MobiDB-lite"/>
    </source>
</evidence>
<keyword evidence="5" id="KW-0676">Redox-active center</keyword>
<dbReference type="SUPFAM" id="SSF52833">
    <property type="entry name" value="Thioredoxin-like"/>
    <property type="match status" value="1"/>
</dbReference>
<evidence type="ECO:0000259" key="8">
    <source>
        <dbReference type="PROSITE" id="PS51352"/>
    </source>
</evidence>
<sequence length="284" mass="30113">MAAALPLHIRHPSPRRSATGSSGVPVSSPTRARRRTGAPSSSATRRNSRKPLFRKVGAALMLLAAAGLLFIAVSRMSGSEPSDTAAVTDPAKDAAWAKLARLDPNSPYALGSVDAPVVMIEYSDFQCSFCRKFAQDTEQALIGKYVDAGVLRIEWRNFPIFGEESKQAAAAGWAAGQQGRFWEFHNALYAAALPKNSGALTPDRLAEFAEQAGVPDIARFRADQASDAASKAVNTDLSEGYNLGVTSTPAFLINGRAVLGAQPTEFFLSVVESAKNEAARKAGS</sequence>
<dbReference type="PANTHER" id="PTHR13887:SF14">
    <property type="entry name" value="DISULFIDE BOND FORMATION PROTEIN D"/>
    <property type="match status" value="1"/>
</dbReference>
<reference evidence="9 10" key="1">
    <citation type="submission" date="2021-01" db="EMBL/GenBank/DDBJ databases">
        <title>WGS of actinomycetes isolated from Thailand.</title>
        <authorList>
            <person name="Thawai C."/>
        </authorList>
    </citation>
    <scope>NUCLEOTIDE SEQUENCE [LARGE SCALE GENOMIC DNA]</scope>
    <source>
        <strain evidence="9 10">LPG 2</strain>
    </source>
</reference>